<proteinExistence type="predicted"/>
<reference evidence="1 2" key="1">
    <citation type="submission" date="2017-08" db="EMBL/GenBank/DDBJ databases">
        <title>Fine stratification of microbial communities through a metagenomic profile of the photic zone.</title>
        <authorList>
            <person name="Haro-Moreno J.M."/>
            <person name="Lopez-Perez M."/>
            <person name="De La Torre J."/>
            <person name="Picazo A."/>
            <person name="Camacho A."/>
            <person name="Rodriguez-Valera F."/>
        </authorList>
    </citation>
    <scope>NUCLEOTIDE SEQUENCE [LARGE SCALE GENOMIC DNA]</scope>
    <source>
        <strain evidence="1">MED-G24</strain>
    </source>
</reference>
<name>A0A2A5WNB0_9GAMM</name>
<evidence type="ECO:0000313" key="2">
    <source>
        <dbReference type="Proteomes" id="UP000219327"/>
    </source>
</evidence>
<accession>A0A2A5WNB0</accession>
<dbReference type="GO" id="GO:0004061">
    <property type="term" value="F:arylformamidase activity"/>
    <property type="evidence" value="ECO:0007669"/>
    <property type="project" value="InterPro"/>
</dbReference>
<dbReference type="SUPFAM" id="SSF102198">
    <property type="entry name" value="Putative cyclase"/>
    <property type="match status" value="1"/>
</dbReference>
<dbReference type="EMBL" id="NTKD01000046">
    <property type="protein sequence ID" value="PDH37616.1"/>
    <property type="molecule type" value="Genomic_DNA"/>
</dbReference>
<dbReference type="GO" id="GO:0019441">
    <property type="term" value="P:L-tryptophan catabolic process to kynurenine"/>
    <property type="evidence" value="ECO:0007669"/>
    <property type="project" value="InterPro"/>
</dbReference>
<dbReference type="InterPro" id="IPR037175">
    <property type="entry name" value="KFase_sf"/>
</dbReference>
<dbReference type="AlphaFoldDB" id="A0A2A5WNB0"/>
<protein>
    <recommendedName>
        <fullName evidence="3">Cyclase</fullName>
    </recommendedName>
</protein>
<evidence type="ECO:0008006" key="3">
    <source>
        <dbReference type="Google" id="ProtNLM"/>
    </source>
</evidence>
<sequence>MFSLDDKTVVDLSPLLKARIHRVDGSIEEGNTDPNGKPWVMTEGRYAGDNSLFTLYGAPSTGDDVWPAERQTAHHGVHVQGGGGHICHWSGVPDAMKGIWEMPAETFVGDAAVCYLADLSPITAKERGDYPPVQVREGDTCGQEITPDHLSNVQVGDIVLLASPFDGTERPWLSEATCEWLVSDRNVRMVGFGAGIAWEYHLKLATPDNSPVKRVLLGADVPIVQPLVNIETLSKDRVFFMGLPLRMSKMEASFTRALAFEDK</sequence>
<evidence type="ECO:0000313" key="1">
    <source>
        <dbReference type="EMBL" id="PDH37616.1"/>
    </source>
</evidence>
<dbReference type="Gene3D" id="3.50.30.50">
    <property type="entry name" value="Putative cyclase"/>
    <property type="match status" value="1"/>
</dbReference>
<organism evidence="1 2">
    <name type="scientific">OM182 bacterium MED-G24</name>
    <dbReference type="NCBI Taxonomy" id="1986255"/>
    <lineage>
        <taxon>Bacteria</taxon>
        <taxon>Pseudomonadati</taxon>
        <taxon>Pseudomonadota</taxon>
        <taxon>Gammaproteobacteria</taxon>
        <taxon>OMG group</taxon>
        <taxon>OM182 clade</taxon>
    </lineage>
</organism>
<gene>
    <name evidence="1" type="ORF">CNE99_07940</name>
</gene>
<dbReference type="Proteomes" id="UP000219327">
    <property type="component" value="Unassembled WGS sequence"/>
</dbReference>
<comment type="caution">
    <text evidence="1">The sequence shown here is derived from an EMBL/GenBank/DDBJ whole genome shotgun (WGS) entry which is preliminary data.</text>
</comment>